<gene>
    <name evidence="1" type="ORF">S03H2_61942</name>
</gene>
<evidence type="ECO:0000313" key="1">
    <source>
        <dbReference type="EMBL" id="GAH87409.1"/>
    </source>
</evidence>
<protein>
    <submittedName>
        <fullName evidence="1">Uncharacterized protein</fullName>
    </submittedName>
</protein>
<dbReference type="EMBL" id="BARU01040025">
    <property type="protein sequence ID" value="GAH87409.1"/>
    <property type="molecule type" value="Genomic_DNA"/>
</dbReference>
<dbReference type="AlphaFoldDB" id="X1KB16"/>
<accession>X1KB16</accession>
<proteinExistence type="predicted"/>
<sequence length="183" mass="18906">ITVAGTDGALGNGNIAAGELIGGYIVIFGTVSEEVNRRIVGNTVVTGGGDMTVMLDRPCPADIAVPTGEIMASPYLNVQTDPFAAPYTGEEQSKSVMGMPPIAATVGQYLWLQTWGPVWIAPSAGVGVGANNQLVIFVGNGTISEQDIALIQTYQGQFAGYILATHRPGGVQGAPFVQLMLAP</sequence>
<organism evidence="1">
    <name type="scientific">marine sediment metagenome</name>
    <dbReference type="NCBI Taxonomy" id="412755"/>
    <lineage>
        <taxon>unclassified sequences</taxon>
        <taxon>metagenomes</taxon>
        <taxon>ecological metagenomes</taxon>
    </lineage>
</organism>
<name>X1KB16_9ZZZZ</name>
<comment type="caution">
    <text evidence="1">The sequence shown here is derived from an EMBL/GenBank/DDBJ whole genome shotgun (WGS) entry which is preliminary data.</text>
</comment>
<reference evidence="1" key="1">
    <citation type="journal article" date="2014" name="Front. Microbiol.">
        <title>High frequency of phylogenetically diverse reductive dehalogenase-homologous genes in deep subseafloor sedimentary metagenomes.</title>
        <authorList>
            <person name="Kawai M."/>
            <person name="Futagami T."/>
            <person name="Toyoda A."/>
            <person name="Takaki Y."/>
            <person name="Nishi S."/>
            <person name="Hori S."/>
            <person name="Arai W."/>
            <person name="Tsubouchi T."/>
            <person name="Morono Y."/>
            <person name="Uchiyama I."/>
            <person name="Ito T."/>
            <person name="Fujiyama A."/>
            <person name="Inagaki F."/>
            <person name="Takami H."/>
        </authorList>
    </citation>
    <scope>NUCLEOTIDE SEQUENCE</scope>
    <source>
        <strain evidence="1">Expedition CK06-06</strain>
    </source>
</reference>
<feature type="non-terminal residue" evidence="1">
    <location>
        <position position="1"/>
    </location>
</feature>